<dbReference type="EMBL" id="BPLR01002213">
    <property type="protein sequence ID" value="GIX71327.1"/>
    <property type="molecule type" value="Genomic_DNA"/>
</dbReference>
<dbReference type="AlphaFoldDB" id="A0AAV4MGK1"/>
<protein>
    <submittedName>
        <fullName evidence="1">Uncharacterized protein</fullName>
    </submittedName>
</protein>
<evidence type="ECO:0000313" key="1">
    <source>
        <dbReference type="EMBL" id="GIX71327.1"/>
    </source>
</evidence>
<proteinExistence type="predicted"/>
<evidence type="ECO:0000313" key="2">
    <source>
        <dbReference type="Proteomes" id="UP001054945"/>
    </source>
</evidence>
<accession>A0AAV4MGK1</accession>
<name>A0AAV4MGK1_CAEEX</name>
<organism evidence="1 2">
    <name type="scientific">Caerostris extrusa</name>
    <name type="common">Bark spider</name>
    <name type="synonym">Caerostris bankana</name>
    <dbReference type="NCBI Taxonomy" id="172846"/>
    <lineage>
        <taxon>Eukaryota</taxon>
        <taxon>Metazoa</taxon>
        <taxon>Ecdysozoa</taxon>
        <taxon>Arthropoda</taxon>
        <taxon>Chelicerata</taxon>
        <taxon>Arachnida</taxon>
        <taxon>Araneae</taxon>
        <taxon>Araneomorphae</taxon>
        <taxon>Entelegynae</taxon>
        <taxon>Araneoidea</taxon>
        <taxon>Araneidae</taxon>
        <taxon>Caerostris</taxon>
    </lineage>
</organism>
<comment type="caution">
    <text evidence="1">The sequence shown here is derived from an EMBL/GenBank/DDBJ whole genome shotgun (WGS) entry which is preliminary data.</text>
</comment>
<dbReference type="Proteomes" id="UP001054945">
    <property type="component" value="Unassembled WGS sequence"/>
</dbReference>
<reference evidence="1 2" key="1">
    <citation type="submission" date="2021-06" db="EMBL/GenBank/DDBJ databases">
        <title>Caerostris extrusa draft genome.</title>
        <authorList>
            <person name="Kono N."/>
            <person name="Arakawa K."/>
        </authorList>
    </citation>
    <scope>NUCLEOTIDE SEQUENCE [LARGE SCALE GENOMIC DNA]</scope>
</reference>
<sequence>MTRAGIPLLCGPTVSGSRVDGGMTSESSAFLESFARHLLKRAGSRVCGKVGPMQISPLCANVAALPQLATLPELKGVNLHTKGGLPFAHRARPMAIDQWQTKE</sequence>
<keyword evidence="2" id="KW-1185">Reference proteome</keyword>
<gene>
    <name evidence="1" type="ORF">CEXT_164171</name>
</gene>